<keyword evidence="2" id="KW-1185">Reference proteome</keyword>
<reference evidence="2" key="1">
    <citation type="submission" date="2016-10" db="EMBL/GenBank/DDBJ databases">
        <authorList>
            <person name="Varghese N."/>
            <person name="Submissions S."/>
        </authorList>
    </citation>
    <scope>NUCLEOTIDE SEQUENCE [LARGE SCALE GENOMIC DNA]</scope>
    <source>
        <strain evidence="2">DSM 10146</strain>
    </source>
</reference>
<gene>
    <name evidence="1" type="ORF">SAMN04488105_105346</name>
</gene>
<accession>A0A1G7EGS4</accession>
<name>A0A1G7EGS4_9RHOB</name>
<organism evidence="1 2">
    <name type="scientific">Salipiger thiooxidans</name>
    <dbReference type="NCBI Taxonomy" id="282683"/>
    <lineage>
        <taxon>Bacteria</taxon>
        <taxon>Pseudomonadati</taxon>
        <taxon>Pseudomonadota</taxon>
        <taxon>Alphaproteobacteria</taxon>
        <taxon>Rhodobacterales</taxon>
        <taxon>Roseobacteraceae</taxon>
        <taxon>Salipiger</taxon>
    </lineage>
</organism>
<protein>
    <submittedName>
        <fullName evidence="1">Uncharacterized protein</fullName>
    </submittedName>
</protein>
<sequence>MSIIDASATAHVVTTLAVSDLLFSDDRMRPSTRRLEGRDLPFREVTTKELGCRLEG</sequence>
<evidence type="ECO:0000313" key="2">
    <source>
        <dbReference type="Proteomes" id="UP000198994"/>
    </source>
</evidence>
<dbReference type="AlphaFoldDB" id="A0A1G7EGS4"/>
<dbReference type="RefSeq" id="WP_165617067.1">
    <property type="nucleotide sequence ID" value="NZ_FNAV01000005.1"/>
</dbReference>
<evidence type="ECO:0000313" key="1">
    <source>
        <dbReference type="EMBL" id="SDE62848.1"/>
    </source>
</evidence>
<dbReference type="EMBL" id="FNAV01000005">
    <property type="protein sequence ID" value="SDE62848.1"/>
    <property type="molecule type" value="Genomic_DNA"/>
</dbReference>
<proteinExistence type="predicted"/>
<dbReference type="Proteomes" id="UP000198994">
    <property type="component" value="Unassembled WGS sequence"/>
</dbReference>